<evidence type="ECO:0000256" key="1">
    <source>
        <dbReference type="ARBA" id="ARBA00004141"/>
    </source>
</evidence>
<evidence type="ECO:0000256" key="2">
    <source>
        <dbReference type="ARBA" id="ARBA00022692"/>
    </source>
</evidence>
<keyword evidence="3 5" id="KW-1133">Transmembrane helix</keyword>
<protein>
    <submittedName>
        <fullName evidence="7">RDD family protein</fullName>
    </submittedName>
</protein>
<sequence>MIKQNKKANFWIRLLASSIDLSLFVIFLIATSFMVFNYQKNTYYHIANYYVWLFLIITYLTFFYIVLPIIWKGKTIGLAICRLKIIKKDNVSSDKFSKIIFDRQRLFAFLWICIFLSFVIFIHPQTFLEAAKKEKIKPYQKLFLSIPIVLSSLAIMLQIFLMFTNLKADKIGLNDKFSNSLTVWMNKFEEIKNPKEEKILKEIRPKKRILPTLDFEN</sequence>
<feature type="transmembrane region" description="Helical" evidence="5">
    <location>
        <begin position="49"/>
        <end position="71"/>
    </location>
</feature>
<dbReference type="EMBL" id="CP088155">
    <property type="protein sequence ID" value="WYM97367.1"/>
    <property type="molecule type" value="Genomic_DNA"/>
</dbReference>
<gene>
    <name evidence="7" type="ORF">LQ356_00515</name>
</gene>
<keyword evidence="2 5" id="KW-0812">Transmembrane</keyword>
<name>A0ABZ2TLT7_9BACT</name>
<evidence type="ECO:0000256" key="3">
    <source>
        <dbReference type="ARBA" id="ARBA00022989"/>
    </source>
</evidence>
<dbReference type="RefSeq" id="WP_405311785.1">
    <property type="nucleotide sequence ID" value="NZ_CP088155.1"/>
</dbReference>
<keyword evidence="4 5" id="KW-0472">Membrane</keyword>
<evidence type="ECO:0000313" key="8">
    <source>
        <dbReference type="Proteomes" id="UP001622612"/>
    </source>
</evidence>
<dbReference type="Proteomes" id="UP001622612">
    <property type="component" value="Chromosome"/>
</dbReference>
<dbReference type="Pfam" id="PF06271">
    <property type="entry name" value="RDD"/>
    <property type="match status" value="1"/>
</dbReference>
<keyword evidence="8" id="KW-1185">Reference proteome</keyword>
<feature type="transmembrane region" description="Helical" evidence="5">
    <location>
        <begin position="106"/>
        <end position="122"/>
    </location>
</feature>
<evidence type="ECO:0000256" key="4">
    <source>
        <dbReference type="ARBA" id="ARBA00023136"/>
    </source>
</evidence>
<feature type="transmembrane region" description="Helical" evidence="5">
    <location>
        <begin position="142"/>
        <end position="163"/>
    </location>
</feature>
<feature type="domain" description="RDD" evidence="6">
    <location>
        <begin position="8"/>
        <end position="178"/>
    </location>
</feature>
<evidence type="ECO:0000256" key="5">
    <source>
        <dbReference type="SAM" id="Phobius"/>
    </source>
</evidence>
<accession>A0ABZ2TLT7</accession>
<dbReference type="InterPro" id="IPR010432">
    <property type="entry name" value="RDD"/>
</dbReference>
<comment type="subcellular location">
    <subcellularLocation>
        <location evidence="1">Membrane</location>
        <topology evidence="1">Multi-pass membrane protein</topology>
    </subcellularLocation>
</comment>
<evidence type="ECO:0000313" key="7">
    <source>
        <dbReference type="EMBL" id="WYM97367.1"/>
    </source>
</evidence>
<feature type="transmembrane region" description="Helical" evidence="5">
    <location>
        <begin position="12"/>
        <end position="37"/>
    </location>
</feature>
<proteinExistence type="predicted"/>
<evidence type="ECO:0000259" key="6">
    <source>
        <dbReference type="Pfam" id="PF06271"/>
    </source>
</evidence>
<reference evidence="7" key="1">
    <citation type="submission" date="2021-11" db="EMBL/GenBank/DDBJ databases">
        <title>The first genome sequence of unculturable Mycoplasma faucium obtained by de novo assembly of metagenomic reads.</title>
        <authorList>
            <person name="Sabat A.J."/>
            <person name="Bathoorn E."/>
            <person name="Akkerboom V."/>
            <person name="Friedrich A.W."/>
        </authorList>
    </citation>
    <scope>NUCLEOTIDE SEQUENCE [LARGE SCALE GENOMIC DNA]</scope>
    <source>
        <strain evidence="7">UMCG-MFM1</strain>
    </source>
</reference>
<organism evidence="7 8">
    <name type="scientific">Metamycoplasma faucium</name>
    <dbReference type="NCBI Taxonomy" id="56142"/>
    <lineage>
        <taxon>Bacteria</taxon>
        <taxon>Bacillati</taxon>
        <taxon>Mycoplasmatota</taxon>
        <taxon>Mycoplasmoidales</taxon>
        <taxon>Metamycoplasmataceae</taxon>
        <taxon>Metamycoplasma</taxon>
    </lineage>
</organism>